<dbReference type="KEGG" id="pft:JBW_01529"/>
<dbReference type="Proteomes" id="UP000005361">
    <property type="component" value="Chromosome"/>
</dbReference>
<reference evidence="2 3" key="1">
    <citation type="journal article" date="2015" name="Genome Announc.">
        <title>Complete Genome Sequence of Pelosinus fermentans JBW45, a Member of a Remarkably Competitive Group of Negativicutes in the Firmicutes Phylum.</title>
        <authorList>
            <person name="De Leon K.B."/>
            <person name="Utturkar S.M."/>
            <person name="Camilleri L.B."/>
            <person name="Elias D.A."/>
            <person name="Arkin A.P."/>
            <person name="Fields M.W."/>
            <person name="Brown S.D."/>
            <person name="Wall J.D."/>
        </authorList>
    </citation>
    <scope>NUCLEOTIDE SEQUENCE [LARGE SCALE GENOMIC DNA]</scope>
    <source>
        <strain evidence="2 3">JBW45</strain>
    </source>
</reference>
<dbReference type="Pfam" id="PF06114">
    <property type="entry name" value="Peptidase_M78"/>
    <property type="match status" value="1"/>
</dbReference>
<proteinExistence type="predicted"/>
<name>I8TUI8_9FIRM</name>
<dbReference type="InterPro" id="IPR052345">
    <property type="entry name" value="Rad_response_metalloprotease"/>
</dbReference>
<sequence>MRKEKMAAERLMKKYNTNCPFQIAREMGVNIQFERLKDTLGYFSTYKRIKTIHINQELTELDQQFTCAHELAHSILHPAVNTPFLQRSTLFSVSKIEREANTFAVELLLPDYLLCEHQDISLSQLALIRGVPRQLMYLKNR</sequence>
<dbReference type="AlphaFoldDB" id="I8TUI8"/>
<dbReference type="EMBL" id="CP010978">
    <property type="protein sequence ID" value="AJQ26879.1"/>
    <property type="molecule type" value="Genomic_DNA"/>
</dbReference>
<reference evidence="3" key="2">
    <citation type="submission" date="2015-02" db="EMBL/GenBank/DDBJ databases">
        <title>Complete Genome Sequence of Pelosinus fermentans JBW45.</title>
        <authorList>
            <person name="De Leon K.B."/>
            <person name="Utturkar S.M."/>
            <person name="Camilleri L.B."/>
            <person name="Arkin A.P."/>
            <person name="Fields M.W."/>
            <person name="Brown S.D."/>
            <person name="Wall J.D."/>
        </authorList>
    </citation>
    <scope>NUCLEOTIDE SEQUENCE [LARGE SCALE GENOMIC DNA]</scope>
    <source>
        <strain evidence="3">JBW45</strain>
    </source>
</reference>
<dbReference type="Gene3D" id="1.10.10.2910">
    <property type="match status" value="1"/>
</dbReference>
<dbReference type="PANTHER" id="PTHR43236">
    <property type="entry name" value="ANTITOXIN HIGA1"/>
    <property type="match status" value="1"/>
</dbReference>
<evidence type="ECO:0000313" key="3">
    <source>
        <dbReference type="Proteomes" id="UP000005361"/>
    </source>
</evidence>
<dbReference type="PANTHER" id="PTHR43236:SF2">
    <property type="entry name" value="BLL0069 PROTEIN"/>
    <property type="match status" value="1"/>
</dbReference>
<feature type="domain" description="IrrE N-terminal-like" evidence="1">
    <location>
        <begin position="25"/>
        <end position="112"/>
    </location>
</feature>
<gene>
    <name evidence="2" type="ORF">JBW_01529</name>
</gene>
<dbReference type="InterPro" id="IPR010359">
    <property type="entry name" value="IrrE_HExxH"/>
</dbReference>
<protein>
    <recommendedName>
        <fullName evidence="1">IrrE N-terminal-like domain-containing protein</fullName>
    </recommendedName>
</protein>
<dbReference type="STRING" id="1192197.JBW_01529"/>
<evidence type="ECO:0000313" key="2">
    <source>
        <dbReference type="EMBL" id="AJQ26879.1"/>
    </source>
</evidence>
<evidence type="ECO:0000259" key="1">
    <source>
        <dbReference type="Pfam" id="PF06114"/>
    </source>
</evidence>
<dbReference type="RefSeq" id="WP_007959649.1">
    <property type="nucleotide sequence ID" value="NZ_CP010978.1"/>
</dbReference>
<dbReference type="OrthoDB" id="9816277at2"/>
<accession>I8TUI8</accession>
<dbReference type="HOGENOM" id="CLU_122894_1_1_9"/>
<organism evidence="2 3">
    <name type="scientific">Pelosinus fermentans JBW45</name>
    <dbReference type="NCBI Taxonomy" id="1192197"/>
    <lineage>
        <taxon>Bacteria</taxon>
        <taxon>Bacillati</taxon>
        <taxon>Bacillota</taxon>
        <taxon>Negativicutes</taxon>
        <taxon>Selenomonadales</taxon>
        <taxon>Sporomusaceae</taxon>
        <taxon>Pelosinus</taxon>
    </lineage>
</organism>